<dbReference type="EC" id="3.2.1.55" evidence="3"/>
<dbReference type="PANTHER" id="PTHR31776">
    <property type="entry name" value="ALPHA-L-ARABINOFURANOSIDASE 1"/>
    <property type="match status" value="1"/>
</dbReference>
<dbReference type="Pfam" id="PF06964">
    <property type="entry name" value="Alpha-L-AF_C"/>
    <property type="match status" value="2"/>
</dbReference>
<evidence type="ECO:0000256" key="1">
    <source>
        <dbReference type="ARBA" id="ARBA00001462"/>
    </source>
</evidence>
<evidence type="ECO:0000256" key="7">
    <source>
        <dbReference type="SAM" id="SignalP"/>
    </source>
</evidence>
<keyword evidence="4 7" id="KW-0732">Signal</keyword>
<feature type="chain" id="PRO_5043438374" description="non-reducing end alpha-L-arabinofuranosidase" evidence="7">
    <location>
        <begin position="28"/>
        <end position="1462"/>
    </location>
</feature>
<dbReference type="Gene3D" id="2.60.120.260">
    <property type="entry name" value="Galactose-binding domain-like"/>
    <property type="match status" value="1"/>
</dbReference>
<organism evidence="9 10">
    <name type="scientific">Dovyalis caffra</name>
    <dbReference type="NCBI Taxonomy" id="77055"/>
    <lineage>
        <taxon>Eukaryota</taxon>
        <taxon>Viridiplantae</taxon>
        <taxon>Streptophyta</taxon>
        <taxon>Embryophyta</taxon>
        <taxon>Tracheophyta</taxon>
        <taxon>Spermatophyta</taxon>
        <taxon>Magnoliopsida</taxon>
        <taxon>eudicotyledons</taxon>
        <taxon>Gunneridae</taxon>
        <taxon>Pentapetalae</taxon>
        <taxon>rosids</taxon>
        <taxon>fabids</taxon>
        <taxon>Malpighiales</taxon>
        <taxon>Salicaceae</taxon>
        <taxon>Flacourtieae</taxon>
        <taxon>Dovyalis</taxon>
    </lineage>
</organism>
<evidence type="ECO:0000313" key="10">
    <source>
        <dbReference type="Proteomes" id="UP001314170"/>
    </source>
</evidence>
<dbReference type="EMBL" id="CAWUPB010001159">
    <property type="protein sequence ID" value="CAK7340311.1"/>
    <property type="molecule type" value="Genomic_DNA"/>
</dbReference>
<dbReference type="Proteomes" id="UP001314170">
    <property type="component" value="Unassembled WGS sequence"/>
</dbReference>
<evidence type="ECO:0000256" key="6">
    <source>
        <dbReference type="ARBA" id="ARBA00023180"/>
    </source>
</evidence>
<dbReference type="GO" id="GO:0046373">
    <property type="term" value="P:L-arabinose metabolic process"/>
    <property type="evidence" value="ECO:0007669"/>
    <property type="project" value="InterPro"/>
</dbReference>
<dbReference type="InterPro" id="IPR017853">
    <property type="entry name" value="GH"/>
</dbReference>
<dbReference type="FunFam" id="2.60.40.1180:FF:000011">
    <property type="entry name" value="Alpha-L-arabinofuranosidase 1"/>
    <property type="match status" value="1"/>
</dbReference>
<sequence length="1462" mass="161627">MGYFKASCGALLVCFVVVLCSVYQCSAAEVDANQTAKLIINASSGRPIPETLFGIFFEELNHAGAGGRWAELVNNRGFEAGGQTTPSNIAPWSIIGDHSSLIVSTDHSSCFERNKVALRMDNIEQGKTYKVVLFVRSPGPINVSVSLTSSDGLQILAAASIVDSDVSNWTKTEVLLEAKGTNPDSRLQLTTSRKGVIWFDQVSAMPLDTYKGHGFRNELIEMLADIKPQFLRFPVESGYHILHGEVYGSAFLSLATIILQFPILASFIEAFASRLCLCCSPEILSHRWEIFSNHIALGGSFVEGEWLRNAFRWKESVGPWEERPGHFGDVWMYWTDNGLGYFEFLQVEDIIYGYLFLQLSEDLGARPIWVFNNGMSHQDQVDTHTISPFVQVWRFNGNKLSRLVWKKVWHSPVVLLQAHMHVMPVQLFVGVDGCSCSGRVEYRAWEYNEGKEALDGLEFARGDSNSKWGSVRAAVGHPQPFDLKYVAVGNGDCWKKDYRGNYLKFYNAIKSAYPDIKIISNCDGSSYSLDHPADYYDFHAFVSEYAVTGKDAGTGSLLAALAEAGFLIGLEKNSDIVEMASCAPLFVNANDRRESSGATLLDAKLQTDYCTLVASAITWQNSGDGETYLKIKRILQRSCPTHELISRDPLSQLLRSSQRNELTLENVFQIVNFGNDKVNLKVTIDGLGLKSQLSGSTKTVLTSSNVMDENSFTDPKKVVPAQSLLENAEKDMNVILSPYSLTSLDLSNTQSIAVFNEKSTTKKRRAIKQVMHGRPMLTKQKGRGNIGLVSERVRRWVVAGPLATSKLIINASSGRHIPETLFGIFFEELNHAGAGGIWAELVNNRGFEAGGQTTPSNIAPWSIIGDQSSLIVSTDRSSCFERNKVALRMDVLCDSNGSNICPAGGVGIYNPGFWGMNIEQGKTYKVVLFVRSPGPINVSVSLTSSDGLQILATANIVDSDVSNWTKTEVLLEAKGTNPNSRLQLTTSRKGVIWFDQVSAMPLDTYKGHGFRNELIEMLADIKPQFLRFPGGCFVEGEWLRNAFRWKESIGPWEERPGHFGDVWMYWTDDGLGYFEFLQLSEDLGARPIWVFNNGTFMPFISGHFLVYPEALDGLEFARGDSDSKWGSVRAAMGHPEPFDLKYVAVGNEDCWKKNYRGNYLKFYDGIKSAYPDIKIISNCDGSSYSLDHPADYYDFHIYATASNLFSMTRQFDRTTRTGPKAFVSEYAVNGEDAGTGSLLAALAEAGFLIGLEKNRRCLGIGKVLMPFPLSVSVGEGDGQIFNENFDVVEMASYAPLLVNANDRSWSPDAIVFNSSMQYGTPSYWAQKFFRESSGATLLDAKLQTNYSKLVASAITWQNSLDGETYLKIKIVNFGNSKVNLKVSIDGLRLNSQLSGSTKTVLTSSNVMDENSFTYPNKVVPAQSLLENPAKDMNKSCDVGILPMVKVGPGSKVDRGSVPLGPH</sequence>
<dbReference type="Gene3D" id="3.20.20.80">
    <property type="entry name" value="Glycosidases"/>
    <property type="match status" value="2"/>
</dbReference>
<evidence type="ECO:0000313" key="9">
    <source>
        <dbReference type="EMBL" id="CAK7340311.1"/>
    </source>
</evidence>
<accession>A0AAV1RWZ6</accession>
<keyword evidence="6" id="KW-0325">Glycoprotein</keyword>
<feature type="domain" description="Alpha-L-arabinofuranosidase C-terminal" evidence="8">
    <location>
        <begin position="1224"/>
        <end position="1444"/>
    </location>
</feature>
<name>A0AAV1RWZ6_9ROSI</name>
<dbReference type="SMART" id="SM00813">
    <property type="entry name" value="Alpha-L-AF_C"/>
    <property type="match status" value="2"/>
</dbReference>
<dbReference type="FunFam" id="2.60.120.260:FF:000063">
    <property type="entry name" value="Putative alpha-L-arabinofuranosidase family protein"/>
    <property type="match status" value="1"/>
</dbReference>
<evidence type="ECO:0000256" key="3">
    <source>
        <dbReference type="ARBA" id="ARBA00012670"/>
    </source>
</evidence>
<dbReference type="Pfam" id="PF22848">
    <property type="entry name" value="ASD1_dom"/>
    <property type="match status" value="3"/>
</dbReference>
<evidence type="ECO:0000259" key="8">
    <source>
        <dbReference type="SMART" id="SM00813"/>
    </source>
</evidence>
<dbReference type="FunFam" id="3.20.20.80:FF:000422">
    <property type="entry name" value="Alpha-L-arabinofuranosidase 1"/>
    <property type="match status" value="1"/>
</dbReference>
<dbReference type="InterPro" id="IPR051563">
    <property type="entry name" value="Glycosyl_Hydrolase_51"/>
</dbReference>
<evidence type="ECO:0000256" key="5">
    <source>
        <dbReference type="ARBA" id="ARBA00022801"/>
    </source>
</evidence>
<dbReference type="InterPro" id="IPR010720">
    <property type="entry name" value="Alpha-L-AF_C"/>
</dbReference>
<gene>
    <name evidence="9" type="ORF">DCAF_LOCUS15392</name>
</gene>
<comment type="catalytic activity">
    <reaction evidence="1">
        <text>Hydrolysis of terminal non-reducing alpha-L-arabinofuranoside residues in alpha-L-arabinosides.</text>
        <dbReference type="EC" id="3.2.1.55"/>
    </reaction>
</comment>
<comment type="similarity">
    <text evidence="2">Belongs to the glycosyl hydrolase 51 family.</text>
</comment>
<protein>
    <recommendedName>
        <fullName evidence="3">non-reducing end alpha-L-arabinofuranosidase</fullName>
        <ecNumber evidence="3">3.2.1.55</ecNumber>
    </recommendedName>
</protein>
<feature type="signal peptide" evidence="7">
    <location>
        <begin position="1"/>
        <end position="27"/>
    </location>
</feature>
<dbReference type="InterPro" id="IPR055235">
    <property type="entry name" value="ASD1_cat"/>
</dbReference>
<keyword evidence="5" id="KW-0378">Hydrolase</keyword>
<comment type="caution">
    <text evidence="9">The sequence shown here is derived from an EMBL/GenBank/DDBJ whole genome shotgun (WGS) entry which is preliminary data.</text>
</comment>
<reference evidence="9 10" key="1">
    <citation type="submission" date="2024-01" db="EMBL/GenBank/DDBJ databases">
        <authorList>
            <person name="Waweru B."/>
        </authorList>
    </citation>
    <scope>NUCLEOTIDE SEQUENCE [LARGE SCALE GENOMIC DNA]</scope>
</reference>
<proteinExistence type="inferred from homology"/>
<evidence type="ECO:0000256" key="2">
    <source>
        <dbReference type="ARBA" id="ARBA00007186"/>
    </source>
</evidence>
<keyword evidence="10" id="KW-1185">Reference proteome</keyword>
<evidence type="ECO:0000256" key="4">
    <source>
        <dbReference type="ARBA" id="ARBA00022729"/>
    </source>
</evidence>
<dbReference type="GO" id="GO:0046556">
    <property type="term" value="F:alpha-L-arabinofuranosidase activity"/>
    <property type="evidence" value="ECO:0007669"/>
    <property type="project" value="UniProtKB-EC"/>
</dbReference>
<dbReference type="InterPro" id="IPR013780">
    <property type="entry name" value="Glyco_hydro_b"/>
</dbReference>
<dbReference type="SUPFAM" id="SSF51445">
    <property type="entry name" value="(Trans)glycosidases"/>
    <property type="match status" value="3"/>
</dbReference>
<dbReference type="Gene3D" id="2.60.40.1180">
    <property type="entry name" value="Golgi alpha-mannosidase II"/>
    <property type="match status" value="2"/>
</dbReference>
<feature type="domain" description="Alpha-L-arabinofuranosidase C-terminal" evidence="8">
    <location>
        <begin position="543"/>
        <end position="740"/>
    </location>
</feature>
<dbReference type="PANTHER" id="PTHR31776:SF0">
    <property type="entry name" value="ALPHA-L-ARABINOFURANOSIDASE 1"/>
    <property type="match status" value="1"/>
</dbReference>